<keyword evidence="14" id="KW-0408">Iron</keyword>
<keyword evidence="12" id="KW-0418">Kinase</keyword>
<evidence type="ECO:0000256" key="5">
    <source>
        <dbReference type="ARBA" id="ARBA00017322"/>
    </source>
</evidence>
<evidence type="ECO:0000256" key="16">
    <source>
        <dbReference type="ARBA" id="ARBA00023014"/>
    </source>
</evidence>
<dbReference type="GO" id="GO:0005524">
    <property type="term" value="F:ATP binding"/>
    <property type="evidence" value="ECO:0007669"/>
    <property type="project" value="UniProtKB-KW"/>
</dbReference>
<evidence type="ECO:0000256" key="14">
    <source>
        <dbReference type="ARBA" id="ARBA00023004"/>
    </source>
</evidence>
<comment type="subcellular location">
    <subcellularLocation>
        <location evidence="3">Cytoplasm</location>
    </subcellularLocation>
</comment>
<dbReference type="PANTHER" id="PTHR24421:SF10">
    <property type="entry name" value="NITRATE_NITRITE SENSOR PROTEIN NARQ"/>
    <property type="match status" value="1"/>
</dbReference>
<dbReference type="Gene3D" id="3.30.565.10">
    <property type="entry name" value="Histidine kinase-like ATPase, C-terminal domain"/>
    <property type="match status" value="1"/>
</dbReference>
<keyword evidence="9" id="KW-0808">Transferase</keyword>
<evidence type="ECO:0000256" key="4">
    <source>
        <dbReference type="ARBA" id="ARBA00012438"/>
    </source>
</evidence>
<keyword evidence="6" id="KW-0004">4Fe-4S</keyword>
<dbReference type="PANTHER" id="PTHR24421">
    <property type="entry name" value="NITRATE/NITRITE SENSOR PROTEIN NARX-RELATED"/>
    <property type="match status" value="1"/>
</dbReference>
<evidence type="ECO:0000256" key="15">
    <source>
        <dbReference type="ARBA" id="ARBA00023012"/>
    </source>
</evidence>
<dbReference type="SUPFAM" id="SSF55874">
    <property type="entry name" value="ATPase domain of HSP90 chaperone/DNA topoisomerase II/histidine kinase"/>
    <property type="match status" value="1"/>
</dbReference>
<dbReference type="GO" id="GO:0046983">
    <property type="term" value="F:protein dimerization activity"/>
    <property type="evidence" value="ECO:0007669"/>
    <property type="project" value="InterPro"/>
</dbReference>
<dbReference type="GO" id="GO:0046872">
    <property type="term" value="F:metal ion binding"/>
    <property type="evidence" value="ECO:0007669"/>
    <property type="project" value="UniProtKB-KW"/>
</dbReference>
<evidence type="ECO:0000256" key="13">
    <source>
        <dbReference type="ARBA" id="ARBA00022840"/>
    </source>
</evidence>
<name>A0A410P6N7_VELA1</name>
<evidence type="ECO:0000256" key="18">
    <source>
        <dbReference type="ARBA" id="ARBA00030800"/>
    </source>
</evidence>
<evidence type="ECO:0000256" key="8">
    <source>
        <dbReference type="ARBA" id="ARBA00022553"/>
    </source>
</evidence>
<evidence type="ECO:0000256" key="19">
    <source>
        <dbReference type="SAM" id="Phobius"/>
    </source>
</evidence>
<keyword evidence="13" id="KW-0067">ATP-binding</keyword>
<dbReference type="InterPro" id="IPR005467">
    <property type="entry name" value="His_kinase_dom"/>
</dbReference>
<dbReference type="Pfam" id="PF02518">
    <property type="entry name" value="HATPase_c"/>
    <property type="match status" value="1"/>
</dbReference>
<accession>A0A410P6N7</accession>
<evidence type="ECO:0000256" key="12">
    <source>
        <dbReference type="ARBA" id="ARBA00022777"/>
    </source>
</evidence>
<evidence type="ECO:0000259" key="20">
    <source>
        <dbReference type="PROSITE" id="PS50109"/>
    </source>
</evidence>
<dbReference type="PRINTS" id="PR00344">
    <property type="entry name" value="BCTRLSENSOR"/>
</dbReference>
<sequence>MEQFRFSRKFLDWGVMLGFAGLLCLIVAIGFVGIRQVAALNRIAVSLARVDIPLQNTIFEMRIANARYMMAIRNYLFWHDARYLEAAGIVQRQDSVQSASKNFETYLAAYFSLVSSPEQRQWGETVRASEEEFLKLGDSIVSRADNLNRLASENEKAQSRQVLDRIQRELESKLFWIDAFLENPMQRDILQRLDRKLEAAEAERRRAVTLLVWSLAIAILLGLATAYLTYRRMKQDQRHREELWRRFVTAQEEERNNLSLQIHDEMGQDLSALKIYLGLLEKEAPGDPSETKEKIEKAKAILDALMNKTHNISTILRPPEIDEVGLLQSINGLAVQNKEITQAHYTLSMPPEEPAISAEEKLVLYRVVQEALTNIAKYSQARHIDILLGQDDKSVLLTIADDGIGFNPEAQQARPARRKEDKLKLGLRGLRERIELLDGELRVHSVPGEGTRLEVRLPIH</sequence>
<evidence type="ECO:0000256" key="2">
    <source>
        <dbReference type="ARBA" id="ARBA00001966"/>
    </source>
</evidence>
<dbReference type="GO" id="GO:0005737">
    <property type="term" value="C:cytoplasm"/>
    <property type="evidence" value="ECO:0007669"/>
    <property type="project" value="UniProtKB-SubCell"/>
</dbReference>
<evidence type="ECO:0000313" key="22">
    <source>
        <dbReference type="Proteomes" id="UP000287243"/>
    </source>
</evidence>
<evidence type="ECO:0000256" key="7">
    <source>
        <dbReference type="ARBA" id="ARBA00022490"/>
    </source>
</evidence>
<feature type="domain" description="Histidine kinase" evidence="20">
    <location>
        <begin position="261"/>
        <end position="460"/>
    </location>
</feature>
<protein>
    <recommendedName>
        <fullName evidence="5">Oxygen sensor histidine kinase NreB</fullName>
        <ecNumber evidence="4">2.7.13.3</ecNumber>
    </recommendedName>
    <alternativeName>
        <fullName evidence="18">Nitrogen regulation protein B</fullName>
    </alternativeName>
</protein>
<keyword evidence="22" id="KW-1185">Reference proteome</keyword>
<keyword evidence="11" id="KW-0547">Nucleotide-binding</keyword>
<dbReference type="GO" id="GO:0000155">
    <property type="term" value="F:phosphorelay sensor kinase activity"/>
    <property type="evidence" value="ECO:0007669"/>
    <property type="project" value="InterPro"/>
</dbReference>
<dbReference type="AlphaFoldDB" id="A0A410P6N7"/>
<dbReference type="Proteomes" id="UP000287243">
    <property type="component" value="Chromosome"/>
</dbReference>
<dbReference type="InterPro" id="IPR050482">
    <property type="entry name" value="Sensor_HK_TwoCompSys"/>
</dbReference>
<feature type="transmembrane region" description="Helical" evidence="19">
    <location>
        <begin position="12"/>
        <end position="34"/>
    </location>
</feature>
<feature type="transmembrane region" description="Helical" evidence="19">
    <location>
        <begin position="210"/>
        <end position="230"/>
    </location>
</feature>
<reference evidence="21 22" key="1">
    <citation type="submission" date="2017-01" db="EMBL/GenBank/DDBJ databases">
        <title>First insights into the biology of 'candidatus Vampirococcus archaeovorus'.</title>
        <authorList>
            <person name="Kizina J."/>
            <person name="Jordan S."/>
            <person name="Stueber K."/>
            <person name="Reinhardt R."/>
            <person name="Harder J."/>
        </authorList>
    </citation>
    <scope>NUCLEOTIDE SEQUENCE [LARGE SCALE GENOMIC DNA]</scope>
    <source>
        <strain evidence="21 22">LiM</strain>
    </source>
</reference>
<evidence type="ECO:0000313" key="21">
    <source>
        <dbReference type="EMBL" id="QAT17738.1"/>
    </source>
</evidence>
<organism evidence="21 22">
    <name type="scientific">Velamenicoccus archaeovorus</name>
    <dbReference type="NCBI Taxonomy" id="1930593"/>
    <lineage>
        <taxon>Bacteria</taxon>
        <taxon>Pseudomonadati</taxon>
        <taxon>Candidatus Omnitrophota</taxon>
        <taxon>Candidatus Velamenicoccus</taxon>
    </lineage>
</organism>
<evidence type="ECO:0000256" key="11">
    <source>
        <dbReference type="ARBA" id="ARBA00022741"/>
    </source>
</evidence>
<dbReference type="SMART" id="SM00387">
    <property type="entry name" value="HATPase_c"/>
    <property type="match status" value="1"/>
</dbReference>
<dbReference type="PROSITE" id="PS50109">
    <property type="entry name" value="HIS_KIN"/>
    <property type="match status" value="1"/>
</dbReference>
<dbReference type="InterPro" id="IPR011712">
    <property type="entry name" value="Sig_transdc_His_kin_sub3_dim/P"/>
</dbReference>
<dbReference type="Pfam" id="PF07730">
    <property type="entry name" value="HisKA_3"/>
    <property type="match status" value="1"/>
</dbReference>
<evidence type="ECO:0000256" key="17">
    <source>
        <dbReference type="ARBA" id="ARBA00024827"/>
    </source>
</evidence>
<dbReference type="OrthoDB" id="9792869at2"/>
<dbReference type="InterPro" id="IPR003594">
    <property type="entry name" value="HATPase_dom"/>
</dbReference>
<dbReference type="RefSeq" id="WP_128700703.1">
    <property type="nucleotide sequence ID" value="NZ_CP019384.1"/>
</dbReference>
<keyword evidence="19" id="KW-0472">Membrane</keyword>
<dbReference type="Gene3D" id="1.20.5.1930">
    <property type="match status" value="1"/>
</dbReference>
<evidence type="ECO:0000256" key="10">
    <source>
        <dbReference type="ARBA" id="ARBA00022723"/>
    </source>
</evidence>
<evidence type="ECO:0000256" key="3">
    <source>
        <dbReference type="ARBA" id="ARBA00004496"/>
    </source>
</evidence>
<proteinExistence type="predicted"/>
<dbReference type="KEGG" id="vai:BU251_08400"/>
<keyword evidence="7" id="KW-0963">Cytoplasm</keyword>
<dbReference type="InterPro" id="IPR036890">
    <property type="entry name" value="HATPase_C_sf"/>
</dbReference>
<evidence type="ECO:0000256" key="6">
    <source>
        <dbReference type="ARBA" id="ARBA00022485"/>
    </source>
</evidence>
<dbReference type="InterPro" id="IPR004358">
    <property type="entry name" value="Sig_transdc_His_kin-like_C"/>
</dbReference>
<dbReference type="CDD" id="cd16917">
    <property type="entry name" value="HATPase_UhpB-NarQ-NarX-like"/>
    <property type="match status" value="1"/>
</dbReference>
<keyword evidence="15" id="KW-0902">Two-component regulatory system</keyword>
<dbReference type="EC" id="2.7.13.3" evidence="4"/>
<dbReference type="EMBL" id="CP019384">
    <property type="protein sequence ID" value="QAT17738.1"/>
    <property type="molecule type" value="Genomic_DNA"/>
</dbReference>
<dbReference type="GO" id="GO:0016020">
    <property type="term" value="C:membrane"/>
    <property type="evidence" value="ECO:0007669"/>
    <property type="project" value="InterPro"/>
</dbReference>
<gene>
    <name evidence="21" type="ORF">BU251_08400</name>
</gene>
<evidence type="ECO:0000256" key="1">
    <source>
        <dbReference type="ARBA" id="ARBA00000085"/>
    </source>
</evidence>
<keyword evidence="19" id="KW-0812">Transmembrane</keyword>
<keyword evidence="8" id="KW-0597">Phosphoprotein</keyword>
<comment type="catalytic activity">
    <reaction evidence="1">
        <text>ATP + protein L-histidine = ADP + protein N-phospho-L-histidine.</text>
        <dbReference type="EC" id="2.7.13.3"/>
    </reaction>
</comment>
<evidence type="ECO:0000256" key="9">
    <source>
        <dbReference type="ARBA" id="ARBA00022679"/>
    </source>
</evidence>
<keyword evidence="16" id="KW-0411">Iron-sulfur</keyword>
<keyword evidence="19" id="KW-1133">Transmembrane helix</keyword>
<keyword evidence="10" id="KW-0479">Metal-binding</keyword>
<dbReference type="GO" id="GO:0051539">
    <property type="term" value="F:4 iron, 4 sulfur cluster binding"/>
    <property type="evidence" value="ECO:0007669"/>
    <property type="project" value="UniProtKB-KW"/>
</dbReference>
<comment type="function">
    <text evidence="17">Member of the two-component regulatory system NreB/NreC involved in the control of dissimilatory nitrate/nitrite reduction in response to oxygen. NreB functions as a direct oxygen sensor histidine kinase which is autophosphorylated, in the absence of oxygen, probably at the conserved histidine residue, and transfers its phosphate group probably to a conserved aspartate residue of NreC. NreB/NreC activates the expression of the nitrate (narGHJI) and nitrite (nir) reductase operons, as well as the putative nitrate transporter gene narT.</text>
</comment>
<comment type="cofactor">
    <cofactor evidence="2">
        <name>[4Fe-4S] cluster</name>
        <dbReference type="ChEBI" id="CHEBI:49883"/>
    </cofactor>
</comment>